<proteinExistence type="predicted"/>
<feature type="short sequence motif" description="DGA/G" evidence="2">
    <location>
        <begin position="196"/>
        <end position="198"/>
    </location>
</feature>
<dbReference type="InterPro" id="IPR002641">
    <property type="entry name" value="PNPLA_dom"/>
</dbReference>
<reference evidence="4 5" key="1">
    <citation type="journal article" date="2013" name="Genome Announc.">
        <title>Complete Genome Sequence of Burkholderia sp. Strain RPE64, Bacterial Symbiont of the Bean Bug Riptortus pedestris.</title>
        <authorList>
            <person name="Shibata T.F."/>
            <person name="Maeda T."/>
            <person name="Nikoh N."/>
            <person name="Yamaguchi K."/>
            <person name="Oshima K."/>
            <person name="Hattori M."/>
            <person name="Nishiyama T."/>
            <person name="Hasebe M."/>
            <person name="Fukatsu T."/>
            <person name="Kikuchi Y."/>
            <person name="Shigenobu S."/>
        </authorList>
    </citation>
    <scope>NUCLEOTIDE SEQUENCE [LARGE SCALE GENOMIC DNA]</scope>
</reference>
<feature type="active site" description="Proton acceptor" evidence="2">
    <location>
        <position position="196"/>
    </location>
</feature>
<evidence type="ECO:0000256" key="2">
    <source>
        <dbReference type="PROSITE-ProRule" id="PRU01161"/>
    </source>
</evidence>
<dbReference type="InterPro" id="IPR016035">
    <property type="entry name" value="Acyl_Trfase/lysoPLipase"/>
</dbReference>
<dbReference type="PATRIC" id="fig|758793.3.peg.16"/>
<dbReference type="PROSITE" id="PS51635">
    <property type="entry name" value="PNPLA"/>
    <property type="match status" value="1"/>
</dbReference>
<dbReference type="Pfam" id="PF01734">
    <property type="entry name" value="Patatin"/>
    <property type="match status" value="1"/>
</dbReference>
<dbReference type="GO" id="GO:0016042">
    <property type="term" value="P:lipid catabolic process"/>
    <property type="evidence" value="ECO:0007669"/>
    <property type="project" value="UniProtKB-UniRule"/>
</dbReference>
<evidence type="ECO:0000313" key="5">
    <source>
        <dbReference type="Proteomes" id="UP000013966"/>
    </source>
</evidence>
<dbReference type="Gene3D" id="3.40.1090.10">
    <property type="entry name" value="Cytosolic phospholipase A2 catalytic domain"/>
    <property type="match status" value="1"/>
</dbReference>
<name>R4WER7_9BURK</name>
<dbReference type="RefSeq" id="WP_016343939.1">
    <property type="nucleotide sequence ID" value="NC_021287.1"/>
</dbReference>
<keyword evidence="5" id="KW-1185">Reference proteome</keyword>
<dbReference type="HOGENOM" id="CLU_930250_0_0_4"/>
<evidence type="ECO:0000256" key="1">
    <source>
        <dbReference type="ARBA" id="ARBA00023098"/>
    </source>
</evidence>
<dbReference type="GO" id="GO:0016787">
    <property type="term" value="F:hydrolase activity"/>
    <property type="evidence" value="ECO:0007669"/>
    <property type="project" value="UniProtKB-UniRule"/>
</dbReference>
<keyword evidence="2" id="KW-0378">Hydrolase</keyword>
<accession>R4WER7</accession>
<gene>
    <name evidence="4" type="ORF">BRPE64_ACDS00150</name>
</gene>
<feature type="domain" description="PNPLA" evidence="3">
    <location>
        <begin position="5"/>
        <end position="209"/>
    </location>
</feature>
<dbReference type="AlphaFoldDB" id="R4WER7"/>
<reference evidence="4 5" key="2">
    <citation type="journal article" date="2018" name="Int. J. Syst. Evol. Microbiol.">
        <title>Burkholderia insecticola sp. nov., a gut symbiotic bacterium of the bean bug Riptortus pedestris.</title>
        <authorList>
            <person name="Takeshita K."/>
            <person name="Tamaki H."/>
            <person name="Ohbayashi T."/>
            <person name="Meng X.-Y."/>
            <person name="Sone T."/>
            <person name="Mitani Y."/>
            <person name="Peeters C."/>
            <person name="Kikuchi Y."/>
            <person name="Vandamme P."/>
        </authorList>
    </citation>
    <scope>NUCLEOTIDE SEQUENCE [LARGE SCALE GENOMIC DNA]</scope>
    <source>
        <strain evidence="4">RPE64</strain>
    </source>
</reference>
<dbReference type="SUPFAM" id="SSF52151">
    <property type="entry name" value="FabD/lysophospholipase-like"/>
    <property type="match status" value="1"/>
</dbReference>
<keyword evidence="1 2" id="KW-0443">Lipid metabolism</keyword>
<dbReference type="KEGG" id="buo:BRPE64_ACDS00150"/>
<evidence type="ECO:0000313" key="4">
    <source>
        <dbReference type="EMBL" id="BAN21769.1"/>
    </source>
</evidence>
<dbReference type="OrthoDB" id="5508529at2"/>
<dbReference type="Proteomes" id="UP000013966">
    <property type="component" value="Chromosome 1"/>
</dbReference>
<dbReference type="EMBL" id="AP013058">
    <property type="protein sequence ID" value="BAN21769.1"/>
    <property type="molecule type" value="Genomic_DNA"/>
</dbReference>
<protein>
    <submittedName>
        <fullName evidence="4">Putative patatin-like phospholipase protein</fullName>
    </submittedName>
</protein>
<organism evidence="4 5">
    <name type="scientific">Caballeronia insecticola</name>
    <dbReference type="NCBI Taxonomy" id="758793"/>
    <lineage>
        <taxon>Bacteria</taxon>
        <taxon>Pseudomonadati</taxon>
        <taxon>Pseudomonadota</taxon>
        <taxon>Betaproteobacteria</taxon>
        <taxon>Burkholderiales</taxon>
        <taxon>Burkholderiaceae</taxon>
        <taxon>Caballeronia</taxon>
    </lineage>
</organism>
<comment type="caution">
    <text evidence="2">Lacks conserved residue(s) required for the propagation of feature annotation.</text>
</comment>
<evidence type="ECO:0000259" key="3">
    <source>
        <dbReference type="PROSITE" id="PS51635"/>
    </source>
</evidence>
<keyword evidence="2" id="KW-0442">Lipid degradation</keyword>
<dbReference type="STRING" id="758793.BRPE64_ACDS00150"/>
<sequence>MFDQVVFAGGGNRCWWQAGFWDVIRPELNLKPRIIAGISAGAATACMLYTNESRWVMDYYAHALRDNTRNAYWGNLLRGQSVFPHYRIYRQALLDIFAERFTSLAQAPEIRIGVSHLPRWLGARSAVAAGLIAYNIEKYVRKTLHPTLGQALGFHPEFVTAQECASIEDLADLILQSSSTPPFTPILRRNGRPVLDGGMVDNVPVAALDSSPGRVLVMVTRLYPRERMFVVPHGEQQRIYVQPSRKVPISSWDYTSPSQMQHAYDLGRADGEDFLERLPRLMETAAHLAR</sequence>
<feature type="active site" description="Nucleophile" evidence="2">
    <location>
        <position position="39"/>
    </location>
</feature>
<feature type="short sequence motif" description="GXSXG" evidence="2">
    <location>
        <begin position="37"/>
        <end position="41"/>
    </location>
</feature>